<evidence type="ECO:0000313" key="2">
    <source>
        <dbReference type="EMBL" id="CAC5393388.1"/>
    </source>
</evidence>
<evidence type="ECO:0000313" key="3">
    <source>
        <dbReference type="Proteomes" id="UP000507470"/>
    </source>
</evidence>
<name>A0A6J8CAE5_MYTCO</name>
<sequence>MGDFNYPDIDWENWNTKGERSNNNENRFLESLQDNFLCQHTTKQIRWRGADTPHTLDLVITNEEEMISMICEIPEPKPIFIQNKLEELNINKDMVLKHLQKRKTDKSPGPDNLHPRLLFEVKEGIAEPLSTIFSQSLTKKVVLNEWKNALVSAIFEKGNKSQAKNYRPVSLTSVVCKIMEKIVREHIISHMIQNKLFSNKQYGFISGRSTALQLLEVIDKWTESLDNGHQVNCIYTNFMKAFDKVLHRKLVKKIEKFRIINPILDWITDFLPYRKQRVSVNGETSEWKEVTSGIPQCSVLGPLLFVLYINNLPDCVTSDAYLFA</sequence>
<dbReference type="InterPro" id="IPR000477">
    <property type="entry name" value="RT_dom"/>
</dbReference>
<dbReference type="OrthoDB" id="6129425at2759"/>
<dbReference type="InterPro" id="IPR036691">
    <property type="entry name" value="Endo/exonu/phosph_ase_sf"/>
</dbReference>
<organism evidence="2 3">
    <name type="scientific">Mytilus coruscus</name>
    <name type="common">Sea mussel</name>
    <dbReference type="NCBI Taxonomy" id="42192"/>
    <lineage>
        <taxon>Eukaryota</taxon>
        <taxon>Metazoa</taxon>
        <taxon>Spiralia</taxon>
        <taxon>Lophotrochozoa</taxon>
        <taxon>Mollusca</taxon>
        <taxon>Bivalvia</taxon>
        <taxon>Autobranchia</taxon>
        <taxon>Pteriomorphia</taxon>
        <taxon>Mytilida</taxon>
        <taxon>Mytiloidea</taxon>
        <taxon>Mytilidae</taxon>
        <taxon>Mytilinae</taxon>
        <taxon>Mytilus</taxon>
    </lineage>
</organism>
<evidence type="ECO:0000259" key="1">
    <source>
        <dbReference type="PROSITE" id="PS50878"/>
    </source>
</evidence>
<dbReference type="Proteomes" id="UP000507470">
    <property type="component" value="Unassembled WGS sequence"/>
</dbReference>
<dbReference type="EMBL" id="CACVKT020005176">
    <property type="protein sequence ID" value="CAC5393388.1"/>
    <property type="molecule type" value="Genomic_DNA"/>
</dbReference>
<dbReference type="GO" id="GO:0031012">
    <property type="term" value="C:extracellular matrix"/>
    <property type="evidence" value="ECO:0007669"/>
    <property type="project" value="TreeGrafter"/>
</dbReference>
<dbReference type="GO" id="GO:0061343">
    <property type="term" value="P:cell adhesion involved in heart morphogenesis"/>
    <property type="evidence" value="ECO:0007669"/>
    <property type="project" value="TreeGrafter"/>
</dbReference>
<dbReference type="AlphaFoldDB" id="A0A6J8CAE5"/>
<dbReference type="Gene3D" id="3.60.10.10">
    <property type="entry name" value="Endonuclease/exonuclease/phosphatase"/>
    <property type="match status" value="1"/>
</dbReference>
<dbReference type="GO" id="GO:0003824">
    <property type="term" value="F:catalytic activity"/>
    <property type="evidence" value="ECO:0007669"/>
    <property type="project" value="InterPro"/>
</dbReference>
<dbReference type="SUPFAM" id="SSF56672">
    <property type="entry name" value="DNA/RNA polymerases"/>
    <property type="match status" value="1"/>
</dbReference>
<dbReference type="InterPro" id="IPR005135">
    <property type="entry name" value="Endo/exonuclease/phosphatase"/>
</dbReference>
<dbReference type="PROSITE" id="PS50878">
    <property type="entry name" value="RT_POL"/>
    <property type="match status" value="1"/>
</dbReference>
<keyword evidence="3" id="KW-1185">Reference proteome</keyword>
<dbReference type="PANTHER" id="PTHR33395">
    <property type="entry name" value="TRANSCRIPTASE, PUTATIVE-RELATED-RELATED"/>
    <property type="match status" value="1"/>
</dbReference>
<feature type="domain" description="Reverse transcriptase" evidence="1">
    <location>
        <begin position="135"/>
        <end position="324"/>
    </location>
</feature>
<protein>
    <recommendedName>
        <fullName evidence="1">Reverse transcriptase domain-containing protein</fullName>
    </recommendedName>
</protein>
<dbReference type="Pfam" id="PF14529">
    <property type="entry name" value="Exo_endo_phos_2"/>
    <property type="match status" value="1"/>
</dbReference>
<accession>A0A6J8CAE5</accession>
<proteinExistence type="predicted"/>
<dbReference type="PANTHER" id="PTHR33395:SF22">
    <property type="entry name" value="REVERSE TRANSCRIPTASE DOMAIN-CONTAINING PROTEIN"/>
    <property type="match status" value="1"/>
</dbReference>
<dbReference type="GO" id="GO:0007508">
    <property type="term" value="P:larval heart development"/>
    <property type="evidence" value="ECO:0007669"/>
    <property type="project" value="TreeGrafter"/>
</dbReference>
<gene>
    <name evidence="2" type="ORF">MCOR_28257</name>
</gene>
<dbReference type="Pfam" id="PF00078">
    <property type="entry name" value="RVT_1"/>
    <property type="match status" value="1"/>
</dbReference>
<dbReference type="InterPro" id="IPR043502">
    <property type="entry name" value="DNA/RNA_pol_sf"/>
</dbReference>
<reference evidence="2 3" key="1">
    <citation type="submission" date="2020-06" db="EMBL/GenBank/DDBJ databases">
        <authorList>
            <person name="Li R."/>
            <person name="Bekaert M."/>
        </authorList>
    </citation>
    <scope>NUCLEOTIDE SEQUENCE [LARGE SCALE GENOMIC DNA]</scope>
    <source>
        <strain evidence="3">wild</strain>
    </source>
</reference>